<organism evidence="8 9">
    <name type="scientific">Anaeramoeba ignava</name>
    <name type="common">Anaerobic marine amoeba</name>
    <dbReference type="NCBI Taxonomy" id="1746090"/>
    <lineage>
        <taxon>Eukaryota</taxon>
        <taxon>Metamonada</taxon>
        <taxon>Anaeramoebidae</taxon>
        <taxon>Anaeramoeba</taxon>
    </lineage>
</organism>
<dbReference type="InterPro" id="IPR001781">
    <property type="entry name" value="Znf_LIM"/>
</dbReference>
<dbReference type="GO" id="GO:0005509">
    <property type="term" value="F:calcium ion binding"/>
    <property type="evidence" value="ECO:0007669"/>
    <property type="project" value="InterPro"/>
</dbReference>
<evidence type="ECO:0000256" key="1">
    <source>
        <dbReference type="ARBA" id="ARBA00022723"/>
    </source>
</evidence>
<dbReference type="PROSITE" id="PS50222">
    <property type="entry name" value="EF_HAND_2"/>
    <property type="match status" value="4"/>
</dbReference>
<evidence type="ECO:0000259" key="7">
    <source>
        <dbReference type="PROSITE" id="PS50222"/>
    </source>
</evidence>
<proteinExistence type="predicted"/>
<comment type="caution">
    <text evidence="8">The sequence shown here is derived from an EMBL/GenBank/DDBJ whole genome shotgun (WGS) entry which is preliminary data.</text>
</comment>
<feature type="domain" description="EF-hand" evidence="7">
    <location>
        <begin position="190"/>
        <end position="221"/>
    </location>
</feature>
<dbReference type="PANTHER" id="PTHR34524">
    <property type="entry name" value="CALCYPHOSIN"/>
    <property type="match status" value="1"/>
</dbReference>
<accession>A0A9Q0LIK0</accession>
<keyword evidence="4" id="KW-0106">Calcium</keyword>
<evidence type="ECO:0000313" key="9">
    <source>
        <dbReference type="Proteomes" id="UP001149090"/>
    </source>
</evidence>
<feature type="domain" description="EF-hand" evidence="7">
    <location>
        <begin position="154"/>
        <end position="189"/>
    </location>
</feature>
<dbReference type="Gene3D" id="2.10.110.10">
    <property type="entry name" value="Cysteine Rich Protein"/>
    <property type="match status" value="1"/>
</dbReference>
<dbReference type="PROSITE" id="PS50023">
    <property type="entry name" value="LIM_DOMAIN_2"/>
    <property type="match status" value="1"/>
</dbReference>
<dbReference type="AlphaFoldDB" id="A0A9Q0LIK0"/>
<feature type="domain" description="LIM zinc-binding" evidence="6">
    <location>
        <begin position="12"/>
        <end position="73"/>
    </location>
</feature>
<dbReference type="Pfam" id="PF00412">
    <property type="entry name" value="LIM"/>
    <property type="match status" value="1"/>
</dbReference>
<dbReference type="Pfam" id="PF13499">
    <property type="entry name" value="EF-hand_7"/>
    <property type="match status" value="2"/>
</dbReference>
<evidence type="ECO:0000313" key="8">
    <source>
        <dbReference type="EMBL" id="KAJ5073120.1"/>
    </source>
</evidence>
<gene>
    <name evidence="8" type="ORF">M0811_09075</name>
</gene>
<dbReference type="EMBL" id="JAPDFW010000077">
    <property type="protein sequence ID" value="KAJ5073120.1"/>
    <property type="molecule type" value="Genomic_DNA"/>
</dbReference>
<keyword evidence="5" id="KW-0440">LIM domain</keyword>
<dbReference type="PROSITE" id="PS00018">
    <property type="entry name" value="EF_HAND_1"/>
    <property type="match status" value="2"/>
</dbReference>
<dbReference type="OrthoDB" id="26525at2759"/>
<feature type="domain" description="EF-hand" evidence="7">
    <location>
        <begin position="82"/>
        <end position="117"/>
    </location>
</feature>
<keyword evidence="2" id="KW-0677">Repeat</keyword>
<protein>
    <submittedName>
        <fullName evidence="8">Calmodulin</fullName>
    </submittedName>
</protein>
<dbReference type="InterPro" id="IPR002048">
    <property type="entry name" value="EF_hand_dom"/>
</dbReference>
<evidence type="ECO:0000259" key="6">
    <source>
        <dbReference type="PROSITE" id="PS50023"/>
    </source>
</evidence>
<reference evidence="8" key="1">
    <citation type="submission" date="2022-10" db="EMBL/GenBank/DDBJ databases">
        <title>Novel sulphate-reducing endosymbionts in the free-living metamonad Anaeramoeba.</title>
        <authorList>
            <person name="Jerlstrom-Hultqvist J."/>
            <person name="Cepicka I."/>
            <person name="Gallot-Lavallee L."/>
            <person name="Salas-Leiva D."/>
            <person name="Curtis B.A."/>
            <person name="Zahonova K."/>
            <person name="Pipaliya S."/>
            <person name="Dacks J."/>
            <person name="Roger A.J."/>
        </authorList>
    </citation>
    <scope>NUCLEOTIDE SEQUENCE</scope>
    <source>
        <strain evidence="8">BMAN</strain>
    </source>
</reference>
<dbReference type="InterPro" id="IPR051581">
    <property type="entry name" value="Ca-bind"/>
</dbReference>
<evidence type="ECO:0000256" key="3">
    <source>
        <dbReference type="ARBA" id="ARBA00022833"/>
    </source>
</evidence>
<dbReference type="InterPro" id="IPR011992">
    <property type="entry name" value="EF-hand-dom_pair"/>
</dbReference>
<keyword evidence="3 5" id="KW-0862">Zinc</keyword>
<sequence>MSRRNPERIPANQCPVCHKVVQTRAARWIDNNNRYHLACIKCTVCHKPLDREITKLHEGKIYCAQHAPTKAQPPPPVDPIDAMEKKVKASFDKLDTNKNGTLDPDEFSKFCEVMGDDFTDWEIHLITRIADQNHNGIITYREFRRFILANQTKLNEDDLKKIFNACDSDGNGTLIWSEFKKIGQYLGVELSKDQMKKLFKAADTDKSGGISFDEFKKIMLK</sequence>
<evidence type="ECO:0000256" key="5">
    <source>
        <dbReference type="PROSITE-ProRule" id="PRU00125"/>
    </source>
</evidence>
<dbReference type="PROSITE" id="PS00478">
    <property type="entry name" value="LIM_DOMAIN_1"/>
    <property type="match status" value="1"/>
</dbReference>
<dbReference type="SMART" id="SM00054">
    <property type="entry name" value="EFh"/>
    <property type="match status" value="4"/>
</dbReference>
<dbReference type="Proteomes" id="UP001149090">
    <property type="component" value="Unassembled WGS sequence"/>
</dbReference>
<evidence type="ECO:0000256" key="4">
    <source>
        <dbReference type="ARBA" id="ARBA00022837"/>
    </source>
</evidence>
<dbReference type="SMART" id="SM00132">
    <property type="entry name" value="LIM"/>
    <property type="match status" value="1"/>
</dbReference>
<dbReference type="PANTHER" id="PTHR34524:SF6">
    <property type="entry name" value="CALCYPHOSINE LIKE"/>
    <property type="match status" value="1"/>
</dbReference>
<dbReference type="SUPFAM" id="SSF47473">
    <property type="entry name" value="EF-hand"/>
    <property type="match status" value="1"/>
</dbReference>
<evidence type="ECO:0000256" key="2">
    <source>
        <dbReference type="ARBA" id="ARBA00022737"/>
    </source>
</evidence>
<dbReference type="CDD" id="cd00051">
    <property type="entry name" value="EFh"/>
    <property type="match status" value="2"/>
</dbReference>
<dbReference type="FunFam" id="1.10.238.10:FF:000003">
    <property type="entry name" value="Calmodulin A"/>
    <property type="match status" value="1"/>
</dbReference>
<name>A0A9Q0LIK0_ANAIG</name>
<dbReference type="InterPro" id="IPR018247">
    <property type="entry name" value="EF_Hand_1_Ca_BS"/>
</dbReference>
<feature type="domain" description="EF-hand" evidence="7">
    <location>
        <begin position="128"/>
        <end position="153"/>
    </location>
</feature>
<dbReference type="Gene3D" id="1.10.238.10">
    <property type="entry name" value="EF-hand"/>
    <property type="match status" value="2"/>
</dbReference>
<dbReference type="OMA" id="FEMADTT"/>
<keyword evidence="1 5" id="KW-0479">Metal-binding</keyword>
<keyword evidence="9" id="KW-1185">Reference proteome</keyword>